<dbReference type="InterPro" id="IPR036875">
    <property type="entry name" value="Znf_CCHC_sf"/>
</dbReference>
<dbReference type="Gene3D" id="4.10.60.10">
    <property type="entry name" value="Zinc finger, CCHC-type"/>
    <property type="match status" value="1"/>
</dbReference>
<evidence type="ECO:0000256" key="1">
    <source>
        <dbReference type="SAM" id="MobiDB-lite"/>
    </source>
</evidence>
<sequence length="317" mass="35539">MFDLQKRTQAQGERISSYLSCFEYIVSRFSKPPPEDELFTIAYRNLLPEYRHAMADKIIESFEQLDRYHRLWERKKEIDMWYAPPAPAERMRVPGGAYNLSARLKLAALESSDGSESSEGEAEVAALRARQQKYSRRDKPRSASSEKQVTNTRVNTVKQNPDFAKTATQANIQPSAPVLSAIEASQSLYPLPVCYDSCGHATMINNPYRQYYQPAVAPNAPALPVTANIAAQDSSPFVGACFTCRAVGHRASACPEVVCHYCKQRGRTIRSCPTRPVIRLECQWCSSPRVSFVNCTKCAPLREKLSQAGNDSTKDQN</sequence>
<proteinExistence type="predicted"/>
<feature type="domain" description="CCHC-type" evidence="2">
    <location>
        <begin position="240"/>
        <end position="256"/>
    </location>
</feature>
<evidence type="ECO:0000313" key="4">
    <source>
        <dbReference type="Proteomes" id="UP001627154"/>
    </source>
</evidence>
<keyword evidence="4" id="KW-1185">Reference proteome</keyword>
<comment type="caution">
    <text evidence="3">The sequence shown here is derived from an EMBL/GenBank/DDBJ whole genome shotgun (WGS) entry which is preliminary data.</text>
</comment>
<dbReference type="EMBL" id="JBJJXI010000136">
    <property type="protein sequence ID" value="KAL3387894.1"/>
    <property type="molecule type" value="Genomic_DNA"/>
</dbReference>
<dbReference type="Proteomes" id="UP001627154">
    <property type="component" value="Unassembled WGS sequence"/>
</dbReference>
<gene>
    <name evidence="3" type="ORF">TKK_016981</name>
</gene>
<dbReference type="InterPro" id="IPR001878">
    <property type="entry name" value="Znf_CCHC"/>
</dbReference>
<feature type="domain" description="CCHC-type" evidence="2">
    <location>
        <begin position="258"/>
        <end position="274"/>
    </location>
</feature>
<evidence type="ECO:0000313" key="3">
    <source>
        <dbReference type="EMBL" id="KAL3387894.1"/>
    </source>
</evidence>
<dbReference type="AlphaFoldDB" id="A0ABD2W583"/>
<evidence type="ECO:0000259" key="2">
    <source>
        <dbReference type="SMART" id="SM00343"/>
    </source>
</evidence>
<accession>A0ABD2W583</accession>
<protein>
    <recommendedName>
        <fullName evidence="2">CCHC-type domain-containing protein</fullName>
    </recommendedName>
</protein>
<feature type="region of interest" description="Disordered" evidence="1">
    <location>
        <begin position="110"/>
        <end position="152"/>
    </location>
</feature>
<reference evidence="3 4" key="1">
    <citation type="journal article" date="2024" name="bioRxiv">
        <title>A reference genome for Trichogramma kaykai: A tiny desert-dwelling parasitoid wasp with competing sex-ratio distorters.</title>
        <authorList>
            <person name="Culotta J."/>
            <person name="Lindsey A.R."/>
        </authorList>
    </citation>
    <scope>NUCLEOTIDE SEQUENCE [LARGE SCALE GENOMIC DNA]</scope>
    <source>
        <strain evidence="3 4">KSX58</strain>
    </source>
</reference>
<organism evidence="3 4">
    <name type="scientific">Trichogramma kaykai</name>
    <dbReference type="NCBI Taxonomy" id="54128"/>
    <lineage>
        <taxon>Eukaryota</taxon>
        <taxon>Metazoa</taxon>
        <taxon>Ecdysozoa</taxon>
        <taxon>Arthropoda</taxon>
        <taxon>Hexapoda</taxon>
        <taxon>Insecta</taxon>
        <taxon>Pterygota</taxon>
        <taxon>Neoptera</taxon>
        <taxon>Endopterygota</taxon>
        <taxon>Hymenoptera</taxon>
        <taxon>Apocrita</taxon>
        <taxon>Proctotrupomorpha</taxon>
        <taxon>Chalcidoidea</taxon>
        <taxon>Trichogrammatidae</taxon>
        <taxon>Trichogramma</taxon>
    </lineage>
</organism>
<dbReference type="SUPFAM" id="SSF57756">
    <property type="entry name" value="Retrovirus zinc finger-like domains"/>
    <property type="match status" value="1"/>
</dbReference>
<dbReference type="SMART" id="SM00343">
    <property type="entry name" value="ZnF_C2HC"/>
    <property type="match status" value="2"/>
</dbReference>
<name>A0ABD2W583_9HYME</name>
<feature type="compositionally biased region" description="Polar residues" evidence="1">
    <location>
        <begin position="142"/>
        <end position="152"/>
    </location>
</feature>